<evidence type="ECO:0000313" key="6">
    <source>
        <dbReference type="Proteomes" id="UP000489600"/>
    </source>
</evidence>
<dbReference type="Pfam" id="PF00560">
    <property type="entry name" value="LRR_1"/>
    <property type="match status" value="1"/>
</dbReference>
<keyword evidence="2" id="KW-0732">Signal</keyword>
<dbReference type="InterPro" id="IPR053211">
    <property type="entry name" value="DNA_repair-toleration"/>
</dbReference>
<keyword evidence="3" id="KW-0677">Repeat</keyword>
<protein>
    <recommendedName>
        <fullName evidence="4">Leucine-rich repeat-containing N-terminal plant-type domain-containing protein</fullName>
    </recommendedName>
</protein>
<dbReference type="Gene3D" id="3.80.10.10">
    <property type="entry name" value="Ribonuclease Inhibitor"/>
    <property type="match status" value="1"/>
</dbReference>
<evidence type="ECO:0000256" key="1">
    <source>
        <dbReference type="ARBA" id="ARBA00022614"/>
    </source>
</evidence>
<dbReference type="Pfam" id="PF08263">
    <property type="entry name" value="LRRNT_2"/>
    <property type="match status" value="1"/>
</dbReference>
<evidence type="ECO:0000259" key="4">
    <source>
        <dbReference type="Pfam" id="PF08263"/>
    </source>
</evidence>
<accession>A0A565BTA2</accession>
<comment type="caution">
    <text evidence="5">The sequence shown here is derived from an EMBL/GenBank/DDBJ whole genome shotgun (WGS) entry which is preliminary data.</text>
</comment>
<sequence>MLLEAYTYETDKEALFKSQISQDKRVVLSSWNHSFPLCNWTGVTCGRKHKRVTGLDLEGLQLGGVISPSIGNLSFLISLDLSNNSFGGTIPQEVGNLFRLEDLFIGFNIILSEEKFPRGFITALDC</sequence>
<keyword evidence="6" id="KW-1185">Reference proteome</keyword>
<dbReference type="Proteomes" id="UP000489600">
    <property type="component" value="Unassembled WGS sequence"/>
</dbReference>
<dbReference type="InterPro" id="IPR013210">
    <property type="entry name" value="LRR_N_plant-typ"/>
</dbReference>
<proteinExistence type="predicted"/>
<dbReference type="EMBL" id="CABITT030000005">
    <property type="protein sequence ID" value="VVB04560.1"/>
    <property type="molecule type" value="Genomic_DNA"/>
</dbReference>
<dbReference type="AlphaFoldDB" id="A0A565BTA2"/>
<evidence type="ECO:0000256" key="2">
    <source>
        <dbReference type="ARBA" id="ARBA00022729"/>
    </source>
</evidence>
<dbReference type="OrthoDB" id="1098190at2759"/>
<evidence type="ECO:0000313" key="5">
    <source>
        <dbReference type="EMBL" id="VVB04560.1"/>
    </source>
</evidence>
<feature type="domain" description="Leucine-rich repeat-containing N-terminal plant-type" evidence="4">
    <location>
        <begin position="15"/>
        <end position="45"/>
    </location>
</feature>
<dbReference type="PANTHER" id="PTHR48060:SF21">
    <property type="entry name" value="L DOMAIN-LIKE PROTEIN"/>
    <property type="match status" value="1"/>
</dbReference>
<keyword evidence="1" id="KW-0433">Leucine-rich repeat</keyword>
<gene>
    <name evidence="5" type="ORF">ANE_LOCUS15004</name>
</gene>
<evidence type="ECO:0000256" key="3">
    <source>
        <dbReference type="ARBA" id="ARBA00022737"/>
    </source>
</evidence>
<dbReference type="InterPro" id="IPR001611">
    <property type="entry name" value="Leu-rich_rpt"/>
</dbReference>
<dbReference type="PANTHER" id="PTHR48060">
    <property type="entry name" value="DNA DAMAGE-REPAIR/TOLERATION PROTEIN DRT100"/>
    <property type="match status" value="1"/>
</dbReference>
<dbReference type="SUPFAM" id="SSF52058">
    <property type="entry name" value="L domain-like"/>
    <property type="match status" value="1"/>
</dbReference>
<name>A0A565BTA2_9BRAS</name>
<reference evidence="5" key="1">
    <citation type="submission" date="2019-07" db="EMBL/GenBank/DDBJ databases">
        <authorList>
            <person name="Dittberner H."/>
        </authorList>
    </citation>
    <scope>NUCLEOTIDE SEQUENCE [LARGE SCALE GENOMIC DNA]</scope>
</reference>
<organism evidence="5 6">
    <name type="scientific">Arabis nemorensis</name>
    <dbReference type="NCBI Taxonomy" id="586526"/>
    <lineage>
        <taxon>Eukaryota</taxon>
        <taxon>Viridiplantae</taxon>
        <taxon>Streptophyta</taxon>
        <taxon>Embryophyta</taxon>
        <taxon>Tracheophyta</taxon>
        <taxon>Spermatophyta</taxon>
        <taxon>Magnoliopsida</taxon>
        <taxon>eudicotyledons</taxon>
        <taxon>Gunneridae</taxon>
        <taxon>Pentapetalae</taxon>
        <taxon>rosids</taxon>
        <taxon>malvids</taxon>
        <taxon>Brassicales</taxon>
        <taxon>Brassicaceae</taxon>
        <taxon>Arabideae</taxon>
        <taxon>Arabis</taxon>
    </lineage>
</organism>
<dbReference type="InterPro" id="IPR032675">
    <property type="entry name" value="LRR_dom_sf"/>
</dbReference>